<protein>
    <submittedName>
        <fullName evidence="1">Uncharacterized protein</fullName>
    </submittedName>
</protein>
<evidence type="ECO:0000313" key="1">
    <source>
        <dbReference type="EMBL" id="KAG0472332.1"/>
    </source>
</evidence>
<accession>A0A835QR60</accession>
<proteinExistence type="predicted"/>
<comment type="caution">
    <text evidence="1">The sequence shown here is derived from an EMBL/GenBank/DDBJ whole genome shotgun (WGS) entry which is preliminary data.</text>
</comment>
<gene>
    <name evidence="1" type="ORF">HPP92_016878</name>
</gene>
<name>A0A835QR60_VANPL</name>
<reference evidence="1 2" key="1">
    <citation type="journal article" date="2020" name="Nat. Food">
        <title>A phased Vanilla planifolia genome enables genetic improvement of flavour and production.</title>
        <authorList>
            <person name="Hasing T."/>
            <person name="Tang H."/>
            <person name="Brym M."/>
            <person name="Khazi F."/>
            <person name="Huang T."/>
            <person name="Chambers A.H."/>
        </authorList>
    </citation>
    <scope>NUCLEOTIDE SEQUENCE [LARGE SCALE GENOMIC DNA]</scope>
    <source>
        <tissue evidence="1">Leaf</tissue>
    </source>
</reference>
<sequence length="98" mass="11333">MRSSTEKCRTWVFEKAQIRVPFRRDYLNNGGLRNRDRAKATGLKLRDQVLIRQVATVPILFYDEIRSMQLAIIHLFVTRGSHHGGINRLGAPSSYLCF</sequence>
<evidence type="ECO:0000313" key="2">
    <source>
        <dbReference type="Proteomes" id="UP000639772"/>
    </source>
</evidence>
<dbReference type="AlphaFoldDB" id="A0A835QR60"/>
<organism evidence="1 2">
    <name type="scientific">Vanilla planifolia</name>
    <name type="common">Vanilla</name>
    <dbReference type="NCBI Taxonomy" id="51239"/>
    <lineage>
        <taxon>Eukaryota</taxon>
        <taxon>Viridiplantae</taxon>
        <taxon>Streptophyta</taxon>
        <taxon>Embryophyta</taxon>
        <taxon>Tracheophyta</taxon>
        <taxon>Spermatophyta</taxon>
        <taxon>Magnoliopsida</taxon>
        <taxon>Liliopsida</taxon>
        <taxon>Asparagales</taxon>
        <taxon>Orchidaceae</taxon>
        <taxon>Vanilloideae</taxon>
        <taxon>Vanilleae</taxon>
        <taxon>Vanilla</taxon>
    </lineage>
</organism>
<dbReference type="Proteomes" id="UP000639772">
    <property type="component" value="Unassembled WGS sequence"/>
</dbReference>
<dbReference type="EMBL" id="JADCNM010000008">
    <property type="protein sequence ID" value="KAG0472332.1"/>
    <property type="molecule type" value="Genomic_DNA"/>
</dbReference>